<evidence type="ECO:0000256" key="7">
    <source>
        <dbReference type="SAM" id="MobiDB-lite"/>
    </source>
</evidence>
<dbReference type="GO" id="GO:0005768">
    <property type="term" value="C:endosome"/>
    <property type="evidence" value="ECO:0007669"/>
    <property type="project" value="TreeGrafter"/>
</dbReference>
<feature type="domain" description="DOP1 N-terminal" evidence="8">
    <location>
        <begin position="14"/>
        <end position="111"/>
    </location>
</feature>
<comment type="similarity">
    <text evidence="6">Belongs to the DOP1 family.</text>
</comment>
<keyword evidence="13" id="KW-1185">Reference proteome</keyword>
<feature type="domain" description="DOP1-like C-terminal" evidence="10">
    <location>
        <begin position="1840"/>
        <end position="2180"/>
    </location>
</feature>
<keyword evidence="4" id="KW-0333">Golgi apparatus</keyword>
<keyword evidence="3" id="KW-0653">Protein transport</keyword>
<evidence type="ECO:0000313" key="12">
    <source>
        <dbReference type="EMBL" id="OAD53820.1"/>
    </source>
</evidence>
<dbReference type="GO" id="GO:0000139">
    <property type="term" value="C:Golgi membrane"/>
    <property type="evidence" value="ECO:0007669"/>
    <property type="project" value="UniProtKB-SubCell"/>
</dbReference>
<dbReference type="PANTHER" id="PTHR14042:SF24">
    <property type="entry name" value="PROTEIN DOPEY-1 HOMOLOG"/>
    <property type="match status" value="1"/>
</dbReference>
<dbReference type="GO" id="GO:0015031">
    <property type="term" value="P:protein transport"/>
    <property type="evidence" value="ECO:0007669"/>
    <property type="project" value="UniProtKB-KW"/>
</dbReference>
<accession>A0A310SJQ1</accession>
<dbReference type="GO" id="GO:0006895">
    <property type="term" value="P:Golgi to endosome transport"/>
    <property type="evidence" value="ECO:0007669"/>
    <property type="project" value="InterPro"/>
</dbReference>
<keyword evidence="2" id="KW-0813">Transport</keyword>
<feature type="compositionally biased region" description="Polar residues" evidence="7">
    <location>
        <begin position="1129"/>
        <end position="1144"/>
    </location>
</feature>
<dbReference type="Proteomes" id="UP000250275">
    <property type="component" value="Unassembled WGS sequence"/>
</dbReference>
<evidence type="ECO:0000256" key="6">
    <source>
        <dbReference type="ARBA" id="ARBA00046326"/>
    </source>
</evidence>
<keyword evidence="5" id="KW-0472">Membrane</keyword>
<feature type="region of interest" description="Disordered" evidence="7">
    <location>
        <begin position="1513"/>
        <end position="1532"/>
    </location>
</feature>
<feature type="domain" description="DOP1 N-terminal" evidence="8">
    <location>
        <begin position="112"/>
        <end position="270"/>
    </location>
</feature>
<dbReference type="InterPro" id="IPR040314">
    <property type="entry name" value="DOP1"/>
</dbReference>
<evidence type="ECO:0000259" key="9">
    <source>
        <dbReference type="Pfam" id="PF24597"/>
    </source>
</evidence>
<evidence type="ECO:0000256" key="2">
    <source>
        <dbReference type="ARBA" id="ARBA00022448"/>
    </source>
</evidence>
<dbReference type="InterPro" id="IPR056459">
    <property type="entry name" value="TPR_DOP1"/>
</dbReference>
<evidence type="ECO:0000256" key="3">
    <source>
        <dbReference type="ARBA" id="ARBA00022927"/>
    </source>
</evidence>
<feature type="domain" description="DOP1-like middle TPR" evidence="9">
    <location>
        <begin position="294"/>
        <end position="507"/>
    </location>
</feature>
<feature type="region of interest" description="Disordered" evidence="7">
    <location>
        <begin position="1129"/>
        <end position="1154"/>
    </location>
</feature>
<dbReference type="InterPro" id="IPR056457">
    <property type="entry name" value="DOP1_C"/>
</dbReference>
<evidence type="ECO:0000256" key="4">
    <source>
        <dbReference type="ARBA" id="ARBA00023034"/>
    </source>
</evidence>
<feature type="region of interest" description="Disordered" evidence="7">
    <location>
        <begin position="520"/>
        <end position="606"/>
    </location>
</feature>
<feature type="compositionally biased region" description="Basic residues" evidence="7">
    <location>
        <begin position="563"/>
        <end position="572"/>
    </location>
</feature>
<feature type="region of interest" description="Disordered" evidence="7">
    <location>
        <begin position="625"/>
        <end position="644"/>
    </location>
</feature>
<dbReference type="GO" id="GO:0005829">
    <property type="term" value="C:cytosol"/>
    <property type="evidence" value="ECO:0007669"/>
    <property type="project" value="GOC"/>
</dbReference>
<protein>
    <submittedName>
        <fullName evidence="12">Protein dopey-1</fullName>
    </submittedName>
</protein>
<dbReference type="Pfam" id="PF24601">
    <property type="entry name" value="TPR_DOP1"/>
    <property type="match status" value="1"/>
</dbReference>
<evidence type="ECO:0000259" key="11">
    <source>
        <dbReference type="Pfam" id="PF24601"/>
    </source>
</evidence>
<dbReference type="InterPro" id="IPR056458">
    <property type="entry name" value="TPR_DOP1_M"/>
</dbReference>
<evidence type="ECO:0000259" key="10">
    <source>
        <dbReference type="Pfam" id="PF24598"/>
    </source>
</evidence>
<evidence type="ECO:0000256" key="5">
    <source>
        <dbReference type="ARBA" id="ARBA00023136"/>
    </source>
</evidence>
<dbReference type="GO" id="GO:0005802">
    <property type="term" value="C:trans-Golgi network"/>
    <property type="evidence" value="ECO:0007669"/>
    <property type="project" value="TreeGrafter"/>
</dbReference>
<evidence type="ECO:0000259" key="8">
    <source>
        <dbReference type="Pfam" id="PF04118"/>
    </source>
</evidence>
<feature type="compositionally biased region" description="Basic and acidic residues" evidence="7">
    <location>
        <begin position="595"/>
        <end position="606"/>
    </location>
</feature>
<feature type="compositionally biased region" description="Polar residues" evidence="7">
    <location>
        <begin position="536"/>
        <end position="547"/>
    </location>
</feature>
<proteinExistence type="inferred from homology"/>
<sequence length="2344" mass="262078">MGSIALEEFELMKDSKYRVYVSAVDKALKSFEYTSEWADLISALGKLNKVLLSHMKFPVIPRRIKISKRLAQCMHPALPSGVHLKALETYDIIFKCMGTNRLSHELFIYSAERLRPGLSGFLSGVLLGLEDGSDHFDRTNSLLEKVCEGVGPEHFYACLWDCLASNSGIRLPAISFVLAHFNKKLPMEEQKYIMGTDANIMVTALCAGVQDNSVLVQRSALDLLLVGFPVHNSQLTHEHMVSLVTAALVTILRRDMSLNRRLFAWLLGTEVSTSILKRKVDTTVSENTENTPTYFDMYSKEMLIEAIKSLLKTVCEESPQDLKPYRILVSLLEKADIGPVILDDILFEVFRTFYNACGQSNRVPKTNEVVKSANLLFSTLEPSYVWIHCGHLFDKACQARAESKQEMEDIVVRSVGSGIPNFIEVCILTEFLLETVSLDAFIDTPSEHLPGLFFEIISKLLYHIDFLSPMEISRSLRLCVKILTKVQPTVVSNHTDKNELETKLDTTTITTTTINDNSLTAIPLEKSQSDSKLNKPDTTSGSFSEKSPSPRRRANSGGATKRSDKKSKKKSSKSTSKLSESLPEPSTSISAVVNHESKGLPRNKSMDDIKTGYIEINTINSPSKDQLTTLKQSSKNSPMGSTGSLENTKQLDILHLHIDSISQTEWDEAVKIASSLFVELSTFPKYFLPGDGLYVEEEPKGNVVLPEWLKVLVVCTCWLGKQPALQLTSIATLLDLVALLKAHNDIEIHPKSGEGVTAVIMVPLLKQWHITYLMQYTNVFQVLAHSLWHHLGELPAHKYRMRCVELLHELHHALYNSCDAVEDVIGVALTSENIEKRIEAFNRFATLWHLGREIETNPRLRGCMKSFDQSLLKILDNLQLADNSPLKLHAQSWLLHSLMRGDISRIVDPLLIILLDPSTCRMSVLHVSIQHSNTVLTKNDSIEEKSEIQDDTEGAAKIYAISSVDGNVIYHVSDSVDEDKKWRKGKKKKKAINPVKVKRIFAVTTLAAGDNCNQYVTEKNQFMKELEVPPSISGNRKISVFVNPLSLNCNENSNDSMAEDDLLSSAKKTNLTTELLKNATRFKKIDFDKGSTASLDESLYDSANSSLKTKEKNGFKKLNGEVGSSLDSITNSFDSSSPEISNKQSKQKKESIIMPGSSREVAGTIIKGKYHSTNEFVTNYDAHDVGSFEASVEVPSWTMDDEEAELDVSTTAEEYFSNSSGNSIVEEILNEVLDKIMQAYDVLESSKSTDETTYQNSKTGRNFGIGVHNLHSHMLLYCGVYDSTRTLYALRTLRNELLTNTRMFLCCAATTSITSTTKNTTLLNLLARHRKSVFGRNFHGDIANTEFIAAYRSSMYLEVLISVCLYFARSYYPNLGQMRLTHEEISGNRQVQLASAELLTLIFSELIPIVRDSGKGFSCYIIDLLTKCKVQKVALHCLVSSVMNMKNAHKENEEVFTFTEEIILFNDPITENDMNKCKYRASDHTEAFQIQLLRLLLALIMLEHQCGNQKGEEICPSTTPTPPTQTTPTKTVPNIMGNSLKYVSGAPIPQQPMFPASILSALQLDHMRHLHQHWTTLVTSSLPFMGSSLTSIVTTVIHQLCCNIEHLASYYINEETTTATKLQDISAVECCLPADYTVTHLEALTFLLHYCLLDTSQQIGFSFNQPLSGTIQTGIPGANPGQIFNNLIHVFMPSPLSPDLTMTKDKNVASELQQHARRTALSHLPRIIASLSTLWQAVDQASCVVGSPRIVKHQLLELLSPISFHHGVNFLAAIAVAWHERRQPSEACSNQQVMVDLVSAIRVMPIDTLVQTVHQVVKNPPSIHGVKQDFSLEVSVLELLYVYMQSNTSQSLIESWASLLGLLKDGLSLTAPAQFLLLAILNEYVQKCPPMQEKKDIRDLQDVSAKLVESCSQIAGACLEQTTWLRRNLAVREDAFEVAEGSSEGKEGKTGAVTPGTPPNAAYSIQAQAVLAEIVAPLLDVSYGSQEKERVVTLLTNLMYNVTPYLKNHSTKNIASFTACSQLLSSLSGYQYTRKAWRKDVLDLLLDSAFFQMTPACLPYWRTIIDNLMTHDNTTFRDLMNRVSMAQSSSISIFSSKEQEYEQKAQLLKRLAYVILCSEMDQYHKYMPEIQAQVFLCFRVLLLRMSPQHATSLWPVIVSELVQVFLYIEQELNTDSEEFSRHGSSHIKLLSALDSSWAVNASNGLQAHGHPHWLQLQLAAAKLLDLALLLPAHRLPQFQMYRWAFVGDSAAGSMDNNNLSSDFVPHITRIAKLMDSKYKQETNALKAIPGELLLTSNNIRSLQDLHYFFTTLSRRSSDTQAPLNITQLETVIEQDFLEKMPAAR</sequence>
<organism evidence="12 13">
    <name type="scientific">Eufriesea mexicana</name>
    <dbReference type="NCBI Taxonomy" id="516756"/>
    <lineage>
        <taxon>Eukaryota</taxon>
        <taxon>Metazoa</taxon>
        <taxon>Ecdysozoa</taxon>
        <taxon>Arthropoda</taxon>
        <taxon>Hexapoda</taxon>
        <taxon>Insecta</taxon>
        <taxon>Pterygota</taxon>
        <taxon>Neoptera</taxon>
        <taxon>Endopterygota</taxon>
        <taxon>Hymenoptera</taxon>
        <taxon>Apocrita</taxon>
        <taxon>Aculeata</taxon>
        <taxon>Apoidea</taxon>
        <taxon>Anthophila</taxon>
        <taxon>Apidae</taxon>
        <taxon>Eufriesea</taxon>
    </lineage>
</organism>
<dbReference type="PANTHER" id="PTHR14042">
    <property type="entry name" value="DOPEY-RELATED"/>
    <property type="match status" value="1"/>
</dbReference>
<dbReference type="Pfam" id="PF04118">
    <property type="entry name" value="Dopey_N"/>
    <property type="match status" value="2"/>
</dbReference>
<feature type="compositionally biased region" description="Low complexity" evidence="7">
    <location>
        <begin position="573"/>
        <end position="588"/>
    </location>
</feature>
<dbReference type="Pfam" id="PF24598">
    <property type="entry name" value="DOP1_C"/>
    <property type="match status" value="1"/>
</dbReference>
<dbReference type="OrthoDB" id="297643at2759"/>
<feature type="domain" description="DOP1-like TPR" evidence="11">
    <location>
        <begin position="1268"/>
        <end position="1654"/>
    </location>
</feature>
<dbReference type="EMBL" id="KQ765605">
    <property type="protein sequence ID" value="OAD53820.1"/>
    <property type="molecule type" value="Genomic_DNA"/>
</dbReference>
<gene>
    <name evidence="12" type="ORF">WN48_08792</name>
</gene>
<evidence type="ECO:0000313" key="13">
    <source>
        <dbReference type="Proteomes" id="UP000250275"/>
    </source>
</evidence>
<dbReference type="Pfam" id="PF24597">
    <property type="entry name" value="TPR_DOP1_M"/>
    <property type="match status" value="1"/>
</dbReference>
<name>A0A310SJQ1_9HYME</name>
<comment type="subcellular location">
    <subcellularLocation>
        <location evidence="1">Golgi apparatus membrane</location>
        <topology evidence="1">Peripheral membrane protein</topology>
    </subcellularLocation>
</comment>
<dbReference type="InterPro" id="IPR007249">
    <property type="entry name" value="DOP1_N"/>
</dbReference>
<evidence type="ECO:0000256" key="1">
    <source>
        <dbReference type="ARBA" id="ARBA00004395"/>
    </source>
</evidence>
<reference evidence="12 13" key="1">
    <citation type="submission" date="2015-07" db="EMBL/GenBank/DDBJ databases">
        <title>The genome of Eufriesea mexicana.</title>
        <authorList>
            <person name="Pan H."/>
            <person name="Kapheim K."/>
        </authorList>
    </citation>
    <scope>NUCLEOTIDE SEQUENCE [LARGE SCALE GENOMIC DNA]</scope>
    <source>
        <strain evidence="12">0111107269</strain>
        <tissue evidence="12">Whole body</tissue>
    </source>
</reference>